<dbReference type="SUPFAM" id="SSF51735">
    <property type="entry name" value="NAD(P)-binding Rossmann-fold domains"/>
    <property type="match status" value="1"/>
</dbReference>
<dbReference type="PANTHER" id="PTHR48079">
    <property type="entry name" value="PROTEIN YEEZ"/>
    <property type="match status" value="1"/>
</dbReference>
<dbReference type="Proteomes" id="UP001305414">
    <property type="component" value="Unassembled WGS sequence"/>
</dbReference>
<dbReference type="Pfam" id="PF01370">
    <property type="entry name" value="Epimerase"/>
    <property type="match status" value="1"/>
</dbReference>
<feature type="domain" description="NAD-dependent epimerase/dehydratase" evidence="2">
    <location>
        <begin position="164"/>
        <end position="244"/>
    </location>
</feature>
<dbReference type="AlphaFoldDB" id="A0AAN7UF52"/>
<evidence type="ECO:0000259" key="2">
    <source>
        <dbReference type="Pfam" id="PF01370"/>
    </source>
</evidence>
<keyword evidence="1" id="KW-1133">Transmembrane helix</keyword>
<dbReference type="Gene3D" id="3.40.50.720">
    <property type="entry name" value="NAD(P)-binding Rossmann-like Domain"/>
    <property type="match status" value="1"/>
</dbReference>
<dbReference type="GO" id="GO:0005737">
    <property type="term" value="C:cytoplasm"/>
    <property type="evidence" value="ECO:0007669"/>
    <property type="project" value="TreeGrafter"/>
</dbReference>
<accession>A0AAN7UF52</accession>
<evidence type="ECO:0000256" key="1">
    <source>
        <dbReference type="SAM" id="Phobius"/>
    </source>
</evidence>
<keyword evidence="1" id="KW-0812">Transmembrane</keyword>
<sequence length="356" mass="38775">MDIEKKKRNEMAFKIFIIGVTGYIAGDALYALTRKYPDYEYVALVRCESSAARVRGAYPSVRVVLGSLDDADLIRKEAAWADLVLDGADADHVVAMNAIVAGLVEGHSASRPGFWLHTSGTGIMTYSDTALDRFGQPPDREYDDVDRLDEITNVPDEAFHRITDKIVLECGTKHVKVVNTAIVCPPTIYGAGRGPVNTRSKQCPALANVILTKGQAPIIGTGQASTNNVHIGDLSEAFTLLVEAAVGGNFSSEIWGARGYHVVGNDKHAWGPLARSMTAKARDLGLIEVDGEVKDYQMSKEEAYKVAGWDGLSWGLNNVCNARRLRETLGWAPKYPTLEEEIPETLNAEAKRIGLI</sequence>
<dbReference type="GO" id="GO:0004029">
    <property type="term" value="F:aldehyde dehydrogenase (NAD+) activity"/>
    <property type="evidence" value="ECO:0007669"/>
    <property type="project" value="TreeGrafter"/>
</dbReference>
<proteinExistence type="predicted"/>
<dbReference type="InterPro" id="IPR036291">
    <property type="entry name" value="NAD(P)-bd_dom_sf"/>
</dbReference>
<keyword evidence="1" id="KW-0472">Membrane</keyword>
<comment type="caution">
    <text evidence="3">The sequence shown here is derived from an EMBL/GenBank/DDBJ whole genome shotgun (WGS) entry which is preliminary data.</text>
</comment>
<protein>
    <recommendedName>
        <fullName evidence="2">NAD-dependent epimerase/dehydratase domain-containing protein</fullName>
    </recommendedName>
</protein>
<keyword evidence="4" id="KW-1185">Reference proteome</keyword>
<dbReference type="InterPro" id="IPR051783">
    <property type="entry name" value="NAD(P)-dependent_oxidoreduct"/>
</dbReference>
<organism evidence="3 4">
    <name type="scientific">Xylaria bambusicola</name>
    <dbReference type="NCBI Taxonomy" id="326684"/>
    <lineage>
        <taxon>Eukaryota</taxon>
        <taxon>Fungi</taxon>
        <taxon>Dikarya</taxon>
        <taxon>Ascomycota</taxon>
        <taxon>Pezizomycotina</taxon>
        <taxon>Sordariomycetes</taxon>
        <taxon>Xylariomycetidae</taxon>
        <taxon>Xylariales</taxon>
        <taxon>Xylariaceae</taxon>
        <taxon>Xylaria</taxon>
    </lineage>
</organism>
<feature type="transmembrane region" description="Helical" evidence="1">
    <location>
        <begin position="12"/>
        <end position="32"/>
    </location>
</feature>
<reference evidence="3 4" key="1">
    <citation type="submission" date="2023-10" db="EMBL/GenBank/DDBJ databases">
        <title>Draft genome sequence of Xylaria bambusicola isolate GMP-LS, the root and basal stem rot pathogen of sugarcane in Indonesia.</title>
        <authorList>
            <person name="Selvaraj P."/>
            <person name="Muralishankar V."/>
            <person name="Muruganantham S."/>
            <person name="Sp S."/>
            <person name="Haryani S."/>
            <person name="Lau K.J.X."/>
            <person name="Naqvi N.I."/>
        </authorList>
    </citation>
    <scope>NUCLEOTIDE SEQUENCE [LARGE SCALE GENOMIC DNA]</scope>
    <source>
        <strain evidence="3">GMP-LS</strain>
    </source>
</reference>
<dbReference type="EMBL" id="JAWHQM010000006">
    <property type="protein sequence ID" value="KAK5627909.1"/>
    <property type="molecule type" value="Genomic_DNA"/>
</dbReference>
<evidence type="ECO:0000313" key="3">
    <source>
        <dbReference type="EMBL" id="KAK5627909.1"/>
    </source>
</evidence>
<gene>
    <name evidence="3" type="ORF">RRF57_003624</name>
</gene>
<dbReference type="PANTHER" id="PTHR48079:SF6">
    <property type="entry name" value="NAD(P)-BINDING DOMAIN-CONTAINING PROTEIN-RELATED"/>
    <property type="match status" value="1"/>
</dbReference>
<dbReference type="InterPro" id="IPR001509">
    <property type="entry name" value="Epimerase_deHydtase"/>
</dbReference>
<name>A0AAN7UF52_9PEZI</name>
<evidence type="ECO:0000313" key="4">
    <source>
        <dbReference type="Proteomes" id="UP001305414"/>
    </source>
</evidence>